<dbReference type="Proteomes" id="UP000095767">
    <property type="component" value="Unassembled WGS sequence"/>
</dbReference>
<evidence type="ECO:0000313" key="1">
    <source>
        <dbReference type="EMBL" id="OEL32570.1"/>
    </source>
</evidence>
<keyword evidence="2" id="KW-1185">Reference proteome</keyword>
<organism evidence="1 2">
    <name type="scientific">Dichanthelium oligosanthes</name>
    <dbReference type="NCBI Taxonomy" id="888268"/>
    <lineage>
        <taxon>Eukaryota</taxon>
        <taxon>Viridiplantae</taxon>
        <taxon>Streptophyta</taxon>
        <taxon>Embryophyta</taxon>
        <taxon>Tracheophyta</taxon>
        <taxon>Spermatophyta</taxon>
        <taxon>Magnoliopsida</taxon>
        <taxon>Liliopsida</taxon>
        <taxon>Poales</taxon>
        <taxon>Poaceae</taxon>
        <taxon>PACMAD clade</taxon>
        <taxon>Panicoideae</taxon>
        <taxon>Panicodae</taxon>
        <taxon>Paniceae</taxon>
        <taxon>Dichantheliinae</taxon>
        <taxon>Dichanthelium</taxon>
    </lineage>
</organism>
<evidence type="ECO:0000313" key="2">
    <source>
        <dbReference type="Proteomes" id="UP000095767"/>
    </source>
</evidence>
<dbReference type="PANTHER" id="PTHR23070">
    <property type="entry name" value="BCS1 AAA-TYPE ATPASE"/>
    <property type="match status" value="1"/>
</dbReference>
<proteinExistence type="predicted"/>
<sequence>MCRLCLCGGGGGGGKRALSMEHGDSLTDVFEGVEFTWASVVGPSQHGEHGDVYGYGYRNMGTESLELSFDAEHTDMALGRYVPFITATVAEARRRERALQIFINESSSWHVITHHHPSTFDTLAMDPELKQSVVADLDRFLKRRD</sequence>
<dbReference type="OrthoDB" id="10251412at2759"/>
<accession>A0A1E5W5K2</accession>
<reference evidence="1 2" key="1">
    <citation type="submission" date="2016-09" db="EMBL/GenBank/DDBJ databases">
        <title>The draft genome of Dichanthelium oligosanthes: A C3 panicoid grass species.</title>
        <authorList>
            <person name="Studer A.J."/>
            <person name="Schnable J.C."/>
            <person name="Brutnell T.P."/>
        </authorList>
    </citation>
    <scope>NUCLEOTIDE SEQUENCE [LARGE SCALE GENOMIC DNA]</scope>
    <source>
        <strain evidence="2">cv. Kellogg 1175</strain>
        <tissue evidence="1">Leaf</tissue>
    </source>
</reference>
<dbReference type="STRING" id="888268.A0A1E5W5K2"/>
<gene>
    <name evidence="1" type="ORF">BAE44_0006410</name>
</gene>
<name>A0A1E5W5K2_9POAL</name>
<dbReference type="EMBL" id="LWDX02020836">
    <property type="protein sequence ID" value="OEL32570.1"/>
    <property type="molecule type" value="Genomic_DNA"/>
</dbReference>
<dbReference type="AlphaFoldDB" id="A0A1E5W5K2"/>
<protein>
    <submittedName>
        <fullName evidence="1">Uncharacterized protein</fullName>
    </submittedName>
</protein>
<comment type="caution">
    <text evidence="1">The sequence shown here is derived from an EMBL/GenBank/DDBJ whole genome shotgun (WGS) entry which is preliminary data.</text>
</comment>
<dbReference type="InterPro" id="IPR050747">
    <property type="entry name" value="Mitochondrial_chaperone_BCS1"/>
</dbReference>